<dbReference type="SUPFAM" id="SSF88723">
    <property type="entry name" value="PIN domain-like"/>
    <property type="match status" value="1"/>
</dbReference>
<gene>
    <name evidence="2" type="ORF">DU500_04900</name>
</gene>
<protein>
    <submittedName>
        <fullName evidence="2">Type II toxin-antitoxin system VapC family toxin</fullName>
    </submittedName>
</protein>
<dbReference type="InterPro" id="IPR029060">
    <property type="entry name" value="PIN-like_dom_sf"/>
</dbReference>
<dbReference type="RefSeq" id="WP_114584976.1">
    <property type="nucleotide sequence ID" value="NZ_CP031150.1"/>
</dbReference>
<dbReference type="Pfam" id="PF01850">
    <property type="entry name" value="PIN"/>
    <property type="match status" value="1"/>
</dbReference>
<dbReference type="Proteomes" id="UP000253273">
    <property type="component" value="Chromosome"/>
</dbReference>
<evidence type="ECO:0000313" key="3">
    <source>
        <dbReference type="Proteomes" id="UP000253273"/>
    </source>
</evidence>
<dbReference type="InterPro" id="IPR002716">
    <property type="entry name" value="PIN_dom"/>
</dbReference>
<dbReference type="Gene3D" id="3.40.50.1010">
    <property type="entry name" value="5'-nuclease"/>
    <property type="match status" value="1"/>
</dbReference>
<proteinExistence type="predicted"/>
<evidence type="ECO:0000259" key="1">
    <source>
        <dbReference type="Pfam" id="PF01850"/>
    </source>
</evidence>
<evidence type="ECO:0000313" key="2">
    <source>
        <dbReference type="EMBL" id="AXG05828.1"/>
    </source>
</evidence>
<dbReference type="GeneID" id="37282699"/>
<dbReference type="EMBL" id="CP031150">
    <property type="protein sequence ID" value="AXG05828.1"/>
    <property type="molecule type" value="Genomic_DNA"/>
</dbReference>
<keyword evidence="3" id="KW-1185">Reference proteome</keyword>
<name>A0A345E0V6_9EURY</name>
<organism evidence="2 3">
    <name type="scientific">Haloplanus rubicundus</name>
    <dbReference type="NCBI Taxonomy" id="1547898"/>
    <lineage>
        <taxon>Archaea</taxon>
        <taxon>Methanobacteriati</taxon>
        <taxon>Methanobacteriota</taxon>
        <taxon>Stenosarchaea group</taxon>
        <taxon>Halobacteria</taxon>
        <taxon>Halobacteriales</taxon>
        <taxon>Haloferacaceae</taxon>
        <taxon>Haloplanus</taxon>
    </lineage>
</organism>
<dbReference type="OrthoDB" id="147588at2157"/>
<sequence length="133" mass="14135">MRVVDTTFLVDYLDGHDAVRDYLGAHPDVYVTPAPAFTEVLQGEVYKSDRSTVDVPGARDALEFVDVVGVDERLAVAAAEFAGEVFPPGPKMGAVDALVGALARREGATVVTNDADLTHSETQAVVAVDAYRN</sequence>
<reference evidence="2 3" key="1">
    <citation type="submission" date="2018-07" db="EMBL/GenBank/DDBJ databases">
        <title>Genome sequences of Haloplanus sp. CBA1113.</title>
        <authorList>
            <person name="Kim Y.B."/>
            <person name="Roh S.W."/>
        </authorList>
    </citation>
    <scope>NUCLEOTIDE SEQUENCE [LARGE SCALE GENOMIC DNA]</scope>
    <source>
        <strain evidence="2 3">CBA1113</strain>
    </source>
</reference>
<dbReference type="AlphaFoldDB" id="A0A345E0V6"/>
<feature type="domain" description="PIN" evidence="1">
    <location>
        <begin position="3"/>
        <end position="118"/>
    </location>
</feature>
<dbReference type="KEGG" id="haj:DU500_04900"/>
<accession>A0A345E0V6</accession>